<dbReference type="KEGG" id="fcy:FRACYDRAFT_268899"/>
<gene>
    <name evidence="1" type="ORF">FRACYDRAFT_268899</name>
</gene>
<evidence type="ECO:0000313" key="2">
    <source>
        <dbReference type="Proteomes" id="UP000095751"/>
    </source>
</evidence>
<dbReference type="Proteomes" id="UP000095751">
    <property type="component" value="Unassembled WGS sequence"/>
</dbReference>
<accession>A0A1E7FDF4</accession>
<name>A0A1E7FDF4_9STRA</name>
<evidence type="ECO:0000313" key="1">
    <source>
        <dbReference type="EMBL" id="OEU16156.1"/>
    </source>
</evidence>
<proteinExistence type="predicted"/>
<dbReference type="OrthoDB" id="47273at2759"/>
<organism evidence="1 2">
    <name type="scientific">Fragilariopsis cylindrus CCMP1102</name>
    <dbReference type="NCBI Taxonomy" id="635003"/>
    <lineage>
        <taxon>Eukaryota</taxon>
        <taxon>Sar</taxon>
        <taxon>Stramenopiles</taxon>
        <taxon>Ochrophyta</taxon>
        <taxon>Bacillariophyta</taxon>
        <taxon>Bacillariophyceae</taxon>
        <taxon>Bacillariophycidae</taxon>
        <taxon>Bacillariales</taxon>
        <taxon>Bacillariaceae</taxon>
        <taxon>Fragilariopsis</taxon>
    </lineage>
</organism>
<dbReference type="EMBL" id="KV784358">
    <property type="protein sequence ID" value="OEU16156.1"/>
    <property type="molecule type" value="Genomic_DNA"/>
</dbReference>
<dbReference type="AlphaFoldDB" id="A0A1E7FDF4"/>
<sequence length="169" mass="19272">MSSQLHRFLEIGITERGLDDIGDIQNITSVHRSMKNDNNSPQLVQRGDELLQIHFDGHTRTSADELYHAIWETYSDKVSIQSPISGRIEIVGGDTNTDTDSTKNINNIDTIFKFIEQDGIDEETVLIEITTTEEEWKHACQQENSDLVNETEYLKIIQNIPRGSFYDGD</sequence>
<reference evidence="1 2" key="1">
    <citation type="submission" date="2016-09" db="EMBL/GenBank/DDBJ databases">
        <title>Extensive genetic diversity and differential bi-allelic expression allows diatom success in the polar Southern Ocean.</title>
        <authorList>
            <consortium name="DOE Joint Genome Institute"/>
            <person name="Mock T."/>
            <person name="Otillar R.P."/>
            <person name="Strauss J."/>
            <person name="Dupont C."/>
            <person name="Frickenhaus S."/>
            <person name="Maumus F."/>
            <person name="Mcmullan M."/>
            <person name="Sanges R."/>
            <person name="Schmutz J."/>
            <person name="Toseland A."/>
            <person name="Valas R."/>
            <person name="Veluchamy A."/>
            <person name="Ward B.J."/>
            <person name="Allen A."/>
            <person name="Barry K."/>
            <person name="Falciatore A."/>
            <person name="Ferrante M."/>
            <person name="Fortunato A.E."/>
            <person name="Gloeckner G."/>
            <person name="Gruber A."/>
            <person name="Hipkin R."/>
            <person name="Janech M."/>
            <person name="Kroth P."/>
            <person name="Leese F."/>
            <person name="Lindquist E."/>
            <person name="Lyon B.R."/>
            <person name="Martin J."/>
            <person name="Mayer C."/>
            <person name="Parker M."/>
            <person name="Quesneville H."/>
            <person name="Raymond J."/>
            <person name="Uhlig C."/>
            <person name="Valentin K.U."/>
            <person name="Worden A.Z."/>
            <person name="Armbrust E.V."/>
            <person name="Bowler C."/>
            <person name="Green B."/>
            <person name="Moulton V."/>
            <person name="Van Oosterhout C."/>
            <person name="Grigoriev I."/>
        </authorList>
    </citation>
    <scope>NUCLEOTIDE SEQUENCE [LARGE SCALE GENOMIC DNA]</scope>
    <source>
        <strain evidence="1 2">CCMP1102</strain>
    </source>
</reference>
<dbReference type="InParanoid" id="A0A1E7FDF4"/>
<keyword evidence="2" id="KW-1185">Reference proteome</keyword>
<protein>
    <submittedName>
        <fullName evidence="1">Uncharacterized protein</fullName>
    </submittedName>
</protein>